<evidence type="ECO:0000256" key="3">
    <source>
        <dbReference type="ARBA" id="ARBA00008184"/>
    </source>
</evidence>
<keyword evidence="9" id="KW-0963">Cytoplasm</keyword>
<dbReference type="EC" id="3.2.2.27" evidence="4 9"/>
<dbReference type="InterPro" id="IPR036895">
    <property type="entry name" value="Uracil-DNA_glycosylase-like_sf"/>
</dbReference>
<dbReference type="PANTHER" id="PTHR11264:SF0">
    <property type="entry name" value="URACIL-DNA GLYCOSYLASE"/>
    <property type="match status" value="1"/>
</dbReference>
<evidence type="ECO:0000256" key="7">
    <source>
        <dbReference type="ARBA" id="ARBA00022801"/>
    </source>
</evidence>
<comment type="subcellular location">
    <subcellularLocation>
        <location evidence="9">Cytoplasm</location>
    </subcellularLocation>
</comment>
<dbReference type="GO" id="GO:0097510">
    <property type="term" value="P:base-excision repair, AP site formation via deaminated base removal"/>
    <property type="evidence" value="ECO:0007669"/>
    <property type="project" value="TreeGrafter"/>
</dbReference>
<evidence type="ECO:0000259" key="12">
    <source>
        <dbReference type="SMART" id="SM00986"/>
    </source>
</evidence>
<evidence type="ECO:0000313" key="14">
    <source>
        <dbReference type="Proteomes" id="UP000644115"/>
    </source>
</evidence>
<comment type="catalytic activity">
    <reaction evidence="1 9 11">
        <text>Hydrolyzes single-stranded DNA or mismatched double-stranded DNA and polynucleotides, releasing free uracil.</text>
        <dbReference type="EC" id="3.2.2.27"/>
    </reaction>
</comment>
<dbReference type="NCBIfam" id="NF003588">
    <property type="entry name" value="PRK05254.1-1"/>
    <property type="match status" value="1"/>
</dbReference>
<dbReference type="HAMAP" id="MF_00148">
    <property type="entry name" value="UDG"/>
    <property type="match status" value="1"/>
</dbReference>
<dbReference type="SMART" id="SM00987">
    <property type="entry name" value="UreE_C"/>
    <property type="match status" value="1"/>
</dbReference>
<keyword evidence="14" id="KW-1185">Reference proteome</keyword>
<dbReference type="CDD" id="cd10027">
    <property type="entry name" value="UDG-F1-like"/>
    <property type="match status" value="1"/>
</dbReference>
<dbReference type="GO" id="GO:0005737">
    <property type="term" value="C:cytoplasm"/>
    <property type="evidence" value="ECO:0007669"/>
    <property type="project" value="UniProtKB-SubCell"/>
</dbReference>
<dbReference type="AlphaFoldDB" id="A0A923SQN5"/>
<feature type="domain" description="Uracil-DNA glycosylase-like" evidence="12">
    <location>
        <begin position="49"/>
        <end position="209"/>
    </location>
</feature>
<dbReference type="FunFam" id="3.40.470.10:FF:000001">
    <property type="entry name" value="Uracil-DNA glycosylase"/>
    <property type="match status" value="1"/>
</dbReference>
<dbReference type="PANTHER" id="PTHR11264">
    <property type="entry name" value="URACIL-DNA GLYCOSYLASE"/>
    <property type="match status" value="1"/>
</dbReference>
<organism evidence="13 14">
    <name type="scientific">Lentihominibacter faecis</name>
    <dbReference type="NCBI Taxonomy" id="2764712"/>
    <lineage>
        <taxon>Bacteria</taxon>
        <taxon>Bacillati</taxon>
        <taxon>Bacillota</taxon>
        <taxon>Clostridia</taxon>
        <taxon>Peptostreptococcales</taxon>
        <taxon>Anaerovoracaceae</taxon>
        <taxon>Lentihominibacter</taxon>
    </lineage>
</organism>
<dbReference type="GO" id="GO:0004844">
    <property type="term" value="F:uracil DNA N-glycosylase activity"/>
    <property type="evidence" value="ECO:0007669"/>
    <property type="project" value="UniProtKB-UniRule"/>
</dbReference>
<dbReference type="NCBIfam" id="NF003589">
    <property type="entry name" value="PRK05254.1-2"/>
    <property type="match status" value="1"/>
</dbReference>
<evidence type="ECO:0000256" key="5">
    <source>
        <dbReference type="ARBA" id="ARBA00018429"/>
    </source>
</evidence>
<evidence type="ECO:0000256" key="10">
    <source>
        <dbReference type="PROSITE-ProRule" id="PRU10072"/>
    </source>
</evidence>
<dbReference type="InterPro" id="IPR005122">
    <property type="entry name" value="Uracil-DNA_glycosylase-like"/>
</dbReference>
<evidence type="ECO:0000256" key="8">
    <source>
        <dbReference type="ARBA" id="ARBA00023204"/>
    </source>
</evidence>
<dbReference type="EMBL" id="JACRWC010000019">
    <property type="protein sequence ID" value="MBC5998600.1"/>
    <property type="molecule type" value="Genomic_DNA"/>
</dbReference>
<dbReference type="Pfam" id="PF03167">
    <property type="entry name" value="UDG"/>
    <property type="match status" value="1"/>
</dbReference>
<dbReference type="InterPro" id="IPR002043">
    <property type="entry name" value="UDG_fam1"/>
</dbReference>
<proteinExistence type="inferred from homology"/>
<evidence type="ECO:0000256" key="6">
    <source>
        <dbReference type="ARBA" id="ARBA00022763"/>
    </source>
</evidence>
<sequence length="223" mass="25224">MVHIGNSWDDVLKGEFDKDYYLKLREFLKQEYGSRTIYPNMYDIFNALKFTPYEDVKAVILGQDPYHEPGQAHGLCFSVQKGVQKPPSLVNIFKELQDDLGFDPPSHGNLESWAKNGVLLLNTVLTVRRGAAGSHRGQGWEVFTDQVIQHLNAREKPMVFILWGGFAKAKEALITGKQHCIIKSVHPSPLSAHRGYFGGKYFSRTNAFLQSTGQEPIDWSIPE</sequence>
<keyword evidence="7 9" id="KW-0378">Hydrolase</keyword>
<dbReference type="NCBIfam" id="TIGR00628">
    <property type="entry name" value="ung"/>
    <property type="match status" value="1"/>
</dbReference>
<evidence type="ECO:0000256" key="2">
    <source>
        <dbReference type="ARBA" id="ARBA00002631"/>
    </source>
</evidence>
<dbReference type="Proteomes" id="UP000644115">
    <property type="component" value="Unassembled WGS sequence"/>
</dbReference>
<protein>
    <recommendedName>
        <fullName evidence="5 9">Uracil-DNA glycosylase</fullName>
        <shortName evidence="9">UDG</shortName>
        <ecNumber evidence="4 9">3.2.2.27</ecNumber>
    </recommendedName>
</protein>
<dbReference type="Gene3D" id="3.40.470.10">
    <property type="entry name" value="Uracil-DNA glycosylase-like domain"/>
    <property type="match status" value="1"/>
</dbReference>
<comment type="caution">
    <text evidence="13">The sequence shown here is derived from an EMBL/GenBank/DDBJ whole genome shotgun (WGS) entry which is preliminary data.</text>
</comment>
<comment type="function">
    <text evidence="2 9 11">Excises uracil residues from the DNA which can arise as a result of misincorporation of dUMP residues by DNA polymerase or due to deamination of cytosine.</text>
</comment>
<keyword evidence="13" id="KW-0326">Glycosidase</keyword>
<evidence type="ECO:0000256" key="4">
    <source>
        <dbReference type="ARBA" id="ARBA00012030"/>
    </source>
</evidence>
<dbReference type="NCBIfam" id="NF003592">
    <property type="entry name" value="PRK05254.1-5"/>
    <property type="match status" value="1"/>
</dbReference>
<reference evidence="13" key="1">
    <citation type="submission" date="2020-08" db="EMBL/GenBank/DDBJ databases">
        <authorList>
            <person name="Liu C."/>
            <person name="Sun Q."/>
        </authorList>
    </citation>
    <scope>NUCLEOTIDE SEQUENCE</scope>
    <source>
        <strain evidence="13">BX16</strain>
    </source>
</reference>
<evidence type="ECO:0000313" key="13">
    <source>
        <dbReference type="EMBL" id="MBC5998600.1"/>
    </source>
</evidence>
<comment type="similarity">
    <text evidence="3 9 11">Belongs to the uracil-DNA glycosylase (UDG) superfamily. UNG family.</text>
</comment>
<evidence type="ECO:0000256" key="11">
    <source>
        <dbReference type="RuleBase" id="RU003780"/>
    </source>
</evidence>
<evidence type="ECO:0000256" key="9">
    <source>
        <dbReference type="HAMAP-Rule" id="MF_00148"/>
    </source>
</evidence>
<dbReference type="InterPro" id="IPR018085">
    <property type="entry name" value="Ura-DNA_Glyclase_AS"/>
</dbReference>
<dbReference type="SUPFAM" id="SSF52141">
    <property type="entry name" value="Uracil-DNA glycosylase-like"/>
    <property type="match status" value="1"/>
</dbReference>
<evidence type="ECO:0000256" key="1">
    <source>
        <dbReference type="ARBA" id="ARBA00001400"/>
    </source>
</evidence>
<dbReference type="PROSITE" id="PS00130">
    <property type="entry name" value="U_DNA_GLYCOSYLASE"/>
    <property type="match status" value="1"/>
</dbReference>
<dbReference type="SMART" id="SM00986">
    <property type="entry name" value="UDG"/>
    <property type="match status" value="1"/>
</dbReference>
<name>A0A923SQN5_9FIRM</name>
<accession>A0A923SQN5</accession>
<keyword evidence="6 9" id="KW-0227">DNA damage</keyword>
<feature type="active site" description="Proton acceptor" evidence="9 10">
    <location>
        <position position="64"/>
    </location>
</feature>
<gene>
    <name evidence="9" type="primary">ung</name>
    <name evidence="13" type="ORF">H8876_01000</name>
</gene>
<dbReference type="NCBIfam" id="NF003591">
    <property type="entry name" value="PRK05254.1-4"/>
    <property type="match status" value="1"/>
</dbReference>
<keyword evidence="8 9" id="KW-0234">DNA repair</keyword>
<dbReference type="RefSeq" id="WP_249286164.1">
    <property type="nucleotide sequence ID" value="NZ_JACRWC010000019.1"/>
</dbReference>